<protein>
    <submittedName>
        <fullName evidence="1">Uncharacterized protein</fullName>
    </submittedName>
</protein>
<organism evidence="1 2">
    <name type="scientific">Bartonella alsatica IBS 382</name>
    <dbReference type="NCBI Taxonomy" id="1094551"/>
    <lineage>
        <taxon>Bacteria</taxon>
        <taxon>Pseudomonadati</taxon>
        <taxon>Pseudomonadota</taxon>
        <taxon>Alphaproteobacteria</taxon>
        <taxon>Hyphomicrobiales</taxon>
        <taxon>Bartonellaceae</taxon>
        <taxon>Bartonella</taxon>
    </lineage>
</organism>
<gene>
    <name evidence="1" type="ORF">MEC_00416</name>
</gene>
<comment type="caution">
    <text evidence="1">The sequence shown here is derived from an EMBL/GenBank/DDBJ whole genome shotgun (WGS) entry which is preliminary data.</text>
</comment>
<reference evidence="1 2" key="1">
    <citation type="submission" date="2012-03" db="EMBL/GenBank/DDBJ databases">
        <title>The Genome Sequence of Bartonella alsatica IBS 382.</title>
        <authorList>
            <consortium name="The Broad Institute Genome Sequencing Platform"/>
            <consortium name="The Broad Institute Genome Sequencing Center for Infectious Disease"/>
            <person name="Feldgarden M."/>
            <person name="Kirby J."/>
            <person name="Kosoy M."/>
            <person name="Birtles R."/>
            <person name="Probert W.S."/>
            <person name="Chiaraviglio L."/>
            <person name="Young S.K."/>
            <person name="Zeng Q."/>
            <person name="Gargeya S."/>
            <person name="Fitzgerald M."/>
            <person name="Haas B."/>
            <person name="Abouelleil A."/>
            <person name="Alvarado L."/>
            <person name="Arachchi H.M."/>
            <person name="Berlin A."/>
            <person name="Chapman S.B."/>
            <person name="Gearin G."/>
            <person name="Goldberg J."/>
            <person name="Griggs A."/>
            <person name="Gujja S."/>
            <person name="Hansen M."/>
            <person name="Heiman D."/>
            <person name="Howarth C."/>
            <person name="Larimer J."/>
            <person name="Lui A."/>
            <person name="MacDonald P.J.P."/>
            <person name="McCowen C."/>
            <person name="Montmayeur A."/>
            <person name="Murphy C."/>
            <person name="Neiman D."/>
            <person name="Pearson M."/>
            <person name="Priest M."/>
            <person name="Roberts A."/>
            <person name="Saif S."/>
            <person name="Shea T."/>
            <person name="Sisk P."/>
            <person name="Stolte C."/>
            <person name="Sykes S."/>
            <person name="Wortman J."/>
            <person name="Nusbaum C."/>
            <person name="Birren B."/>
        </authorList>
    </citation>
    <scope>NUCLEOTIDE SEQUENCE [LARGE SCALE GENOMIC DNA]</scope>
    <source>
        <strain evidence="1 2">IBS 382</strain>
    </source>
</reference>
<evidence type="ECO:0000313" key="2">
    <source>
        <dbReference type="Proteomes" id="UP000008761"/>
    </source>
</evidence>
<dbReference type="EMBL" id="AIME01000003">
    <property type="protein sequence ID" value="EJF75861.1"/>
    <property type="molecule type" value="Genomic_DNA"/>
</dbReference>
<proteinExistence type="predicted"/>
<sequence length="31" mass="3442">MNVLIAQWGIFLIGAPSLLDALVSFYCRLNC</sequence>
<dbReference type="Proteomes" id="UP000008761">
    <property type="component" value="Unassembled WGS sequence"/>
</dbReference>
<dbReference type="AlphaFoldDB" id="J0PTJ3"/>
<evidence type="ECO:0000313" key="1">
    <source>
        <dbReference type="EMBL" id="EJF75861.1"/>
    </source>
</evidence>
<dbReference type="HOGENOM" id="CLU_3395244_0_0_5"/>
<name>J0PTJ3_9HYPH</name>
<accession>J0PTJ3</accession>